<reference evidence="3 4" key="1">
    <citation type="submission" date="2019-08" db="EMBL/GenBank/DDBJ databases">
        <title>Actinomadura sp. nov. CYP1-5 isolated from mountain soil.</title>
        <authorList>
            <person name="Songsumanus A."/>
            <person name="Kuncharoen N."/>
            <person name="Kudo T."/>
            <person name="Yuki M."/>
            <person name="Igarashi Y."/>
            <person name="Tanasupawat S."/>
        </authorList>
    </citation>
    <scope>NUCLEOTIDE SEQUENCE [LARGE SCALE GENOMIC DNA]</scope>
    <source>
        <strain evidence="3 4">JCM 14158</strain>
    </source>
</reference>
<comment type="caution">
    <text evidence="3">The sequence shown here is derived from an EMBL/GenBank/DDBJ whole genome shotgun (WGS) entry which is preliminary data.</text>
</comment>
<feature type="domain" description="Putative amidase" evidence="2">
    <location>
        <begin position="246"/>
        <end position="390"/>
    </location>
</feature>
<evidence type="ECO:0000256" key="1">
    <source>
        <dbReference type="SAM" id="MobiDB-lite"/>
    </source>
</evidence>
<proteinExistence type="predicted"/>
<dbReference type="Pfam" id="PF12671">
    <property type="entry name" value="Amidase_6"/>
    <property type="match status" value="1"/>
</dbReference>
<dbReference type="PANTHER" id="PTHR40032:SF1">
    <property type="entry name" value="EXPORTED PROTEIN"/>
    <property type="match status" value="1"/>
</dbReference>
<protein>
    <submittedName>
        <fullName evidence="3">Amidase domain-containing protein</fullName>
    </submittedName>
</protein>
<keyword evidence="4" id="KW-1185">Reference proteome</keyword>
<gene>
    <name evidence="3" type="ORF">FXF69_06980</name>
</gene>
<feature type="compositionally biased region" description="Low complexity" evidence="1">
    <location>
        <begin position="191"/>
        <end position="204"/>
    </location>
</feature>
<dbReference type="STRING" id="1220554.GCA_001552135_04831"/>
<accession>A0A5D0NW63</accession>
<evidence type="ECO:0000313" key="3">
    <source>
        <dbReference type="EMBL" id="TYB48890.1"/>
    </source>
</evidence>
<evidence type="ECO:0000259" key="2">
    <source>
        <dbReference type="Pfam" id="PF12671"/>
    </source>
</evidence>
<feature type="region of interest" description="Disordered" evidence="1">
    <location>
        <begin position="191"/>
        <end position="243"/>
    </location>
</feature>
<sequence length="397" mass="44022">MRGSQRSTEDGLMTRWAAITAVAGAAIAASLNGVPATAAPGEASTSAPAPVKTQLTELAQAYMQSRADQLTLRPTTKVQVSTRALTGALQRRRAWESARLAENRELLRREALDGGYSHAVTKVTPGKLAVTGNVATFNVSEFTTLYSLKVSEADRARGYDWESYRLPQTLTFRYVGDAWLLDTVTAPTGGVPVPVQVGDPQPVAEPQVTGTDDERPASTTRPSTGALTADVQPGEPQRQRSRPQNKHIIWYAEKYVYNYNRAYRRYDQDCTNFVSQALRHGGKKMVGSGAKNRRNDKMWFYGPTKKSTSFTWAAAANWGRFWSYRTLSLASVWSTIPSDVIQIDWDGGGKDHTTVVVGWKSNGDRLLNYHTNDRQHASLDKLLKTYPKARWYPRGVF</sequence>
<dbReference type="EMBL" id="VSFG01000001">
    <property type="protein sequence ID" value="TYB48890.1"/>
    <property type="molecule type" value="Genomic_DNA"/>
</dbReference>
<organism evidence="3 4">
    <name type="scientific">Actinomadura chibensis</name>
    <dbReference type="NCBI Taxonomy" id="392828"/>
    <lineage>
        <taxon>Bacteria</taxon>
        <taxon>Bacillati</taxon>
        <taxon>Actinomycetota</taxon>
        <taxon>Actinomycetes</taxon>
        <taxon>Streptosporangiales</taxon>
        <taxon>Thermomonosporaceae</taxon>
        <taxon>Actinomadura</taxon>
    </lineage>
</organism>
<dbReference type="InterPro" id="IPR024301">
    <property type="entry name" value="Amidase_6"/>
</dbReference>
<dbReference type="PANTHER" id="PTHR40032">
    <property type="entry name" value="EXPORTED PROTEIN-RELATED"/>
    <property type="match status" value="1"/>
</dbReference>
<name>A0A5D0NW63_9ACTN</name>
<dbReference type="Proteomes" id="UP000323380">
    <property type="component" value="Unassembled WGS sequence"/>
</dbReference>
<feature type="compositionally biased region" description="Polar residues" evidence="1">
    <location>
        <begin position="217"/>
        <end position="226"/>
    </location>
</feature>
<dbReference type="AlphaFoldDB" id="A0A5D0NW63"/>
<evidence type="ECO:0000313" key="4">
    <source>
        <dbReference type="Proteomes" id="UP000323380"/>
    </source>
</evidence>